<protein>
    <recommendedName>
        <fullName evidence="1">SGNH hydrolase-type esterase domain-containing protein</fullName>
    </recommendedName>
</protein>
<dbReference type="Gene3D" id="3.40.50.1110">
    <property type="entry name" value="SGNH hydrolase"/>
    <property type="match status" value="1"/>
</dbReference>
<dbReference type="AlphaFoldDB" id="A0A4S4NL16"/>
<dbReference type="InterPro" id="IPR051532">
    <property type="entry name" value="Ester_Hydrolysis_Enzymes"/>
</dbReference>
<evidence type="ECO:0000313" key="3">
    <source>
        <dbReference type="Proteomes" id="UP000308528"/>
    </source>
</evidence>
<comment type="caution">
    <text evidence="2">The sequence shown here is derived from an EMBL/GenBank/DDBJ whole genome shotgun (WGS) entry which is preliminary data.</text>
</comment>
<dbReference type="InterPro" id="IPR036514">
    <property type="entry name" value="SGNH_hydro_sf"/>
</dbReference>
<sequence>MAPAYLSGRGRGCRTKQEMMKISAALPMLLLALVLSSCQVPLKKRSVLVIGDSNGAADRGWVYQFQQLRGGGPLVNTALSGNTIGFTDDGNVERNTLENLTPYLRRGYAEMGAIDEILIGLGTNDCKQKFSDRHDQLVANLDTLLDRIARFFGERGQDLPRIVLLTPPPVGEDAQVNGSFQGARACTAAFSDEIRRTAATRGFCLVDWQQRPGDAVLEQSADGIHFDARGYEMLARQIVRSCY</sequence>
<name>A0A4S4NL16_9BACT</name>
<evidence type="ECO:0000259" key="1">
    <source>
        <dbReference type="Pfam" id="PF13472"/>
    </source>
</evidence>
<organism evidence="2 3">
    <name type="scientific">Neolewinella litorea</name>
    <dbReference type="NCBI Taxonomy" id="2562452"/>
    <lineage>
        <taxon>Bacteria</taxon>
        <taxon>Pseudomonadati</taxon>
        <taxon>Bacteroidota</taxon>
        <taxon>Saprospiria</taxon>
        <taxon>Saprospirales</taxon>
        <taxon>Lewinellaceae</taxon>
        <taxon>Neolewinella</taxon>
    </lineage>
</organism>
<dbReference type="Pfam" id="PF13472">
    <property type="entry name" value="Lipase_GDSL_2"/>
    <property type="match status" value="1"/>
</dbReference>
<reference evidence="2 3" key="1">
    <citation type="submission" date="2019-04" db="EMBL/GenBank/DDBJ databases">
        <title>Lewinella litorea sp. nov., isolated from a marine sand.</title>
        <authorList>
            <person name="Yoon J.-H."/>
        </authorList>
    </citation>
    <scope>NUCLEOTIDE SEQUENCE [LARGE SCALE GENOMIC DNA]</scope>
    <source>
        <strain evidence="2 3">HSMS-39</strain>
    </source>
</reference>
<dbReference type="InterPro" id="IPR013830">
    <property type="entry name" value="SGNH_hydro"/>
</dbReference>
<proteinExistence type="predicted"/>
<dbReference type="PANTHER" id="PTHR30383:SF29">
    <property type="entry name" value="SGNH HYDROLASE-TYPE ESTERASE DOMAIN-CONTAINING PROTEIN"/>
    <property type="match status" value="1"/>
</dbReference>
<dbReference type="SUPFAM" id="SSF52266">
    <property type="entry name" value="SGNH hydrolase"/>
    <property type="match status" value="1"/>
</dbReference>
<keyword evidence="3" id="KW-1185">Reference proteome</keyword>
<evidence type="ECO:0000313" key="2">
    <source>
        <dbReference type="EMBL" id="THH40472.1"/>
    </source>
</evidence>
<accession>A0A4S4NL16</accession>
<dbReference type="OrthoDB" id="9794725at2"/>
<dbReference type="EMBL" id="SRSF01000002">
    <property type="protein sequence ID" value="THH40472.1"/>
    <property type="molecule type" value="Genomic_DNA"/>
</dbReference>
<dbReference type="GO" id="GO:0016788">
    <property type="term" value="F:hydrolase activity, acting on ester bonds"/>
    <property type="evidence" value="ECO:0007669"/>
    <property type="project" value="UniProtKB-ARBA"/>
</dbReference>
<gene>
    <name evidence="2" type="ORF">E4021_06975</name>
</gene>
<feature type="domain" description="SGNH hydrolase-type esterase" evidence="1">
    <location>
        <begin position="51"/>
        <end position="232"/>
    </location>
</feature>
<dbReference type="PANTHER" id="PTHR30383">
    <property type="entry name" value="THIOESTERASE 1/PROTEASE 1/LYSOPHOSPHOLIPASE L1"/>
    <property type="match status" value="1"/>
</dbReference>
<dbReference type="Proteomes" id="UP000308528">
    <property type="component" value="Unassembled WGS sequence"/>
</dbReference>